<gene>
    <name evidence="6" type="ORF">GQE99_17740</name>
</gene>
<dbReference type="InterPro" id="IPR009057">
    <property type="entry name" value="Homeodomain-like_sf"/>
</dbReference>
<evidence type="ECO:0000313" key="6">
    <source>
        <dbReference type="EMBL" id="MZR14868.1"/>
    </source>
</evidence>
<dbReference type="SUPFAM" id="SSF46689">
    <property type="entry name" value="Homeodomain-like"/>
    <property type="match status" value="1"/>
</dbReference>
<dbReference type="Gene3D" id="1.10.357.10">
    <property type="entry name" value="Tetracycline Repressor, domain 2"/>
    <property type="match status" value="1"/>
</dbReference>
<evidence type="ECO:0000256" key="1">
    <source>
        <dbReference type="ARBA" id="ARBA00023015"/>
    </source>
</evidence>
<comment type="caution">
    <text evidence="6">The sequence shown here is derived from an EMBL/GenBank/DDBJ whole genome shotgun (WGS) entry which is preliminary data.</text>
</comment>
<dbReference type="GO" id="GO:0003700">
    <property type="term" value="F:DNA-binding transcription factor activity"/>
    <property type="evidence" value="ECO:0007669"/>
    <property type="project" value="TreeGrafter"/>
</dbReference>
<evidence type="ECO:0000313" key="7">
    <source>
        <dbReference type="Proteomes" id="UP000467322"/>
    </source>
</evidence>
<keyword evidence="3" id="KW-0804">Transcription</keyword>
<keyword evidence="7" id="KW-1185">Reference proteome</keyword>
<protein>
    <submittedName>
        <fullName evidence="6">TetR family transcriptional regulator</fullName>
    </submittedName>
</protein>
<dbReference type="PROSITE" id="PS50977">
    <property type="entry name" value="HTH_TETR_2"/>
    <property type="match status" value="1"/>
</dbReference>
<name>A0A845M828_9RHOB</name>
<dbReference type="Pfam" id="PF08359">
    <property type="entry name" value="TetR_C_4"/>
    <property type="match status" value="1"/>
</dbReference>
<dbReference type="GO" id="GO:0000976">
    <property type="term" value="F:transcription cis-regulatory region binding"/>
    <property type="evidence" value="ECO:0007669"/>
    <property type="project" value="TreeGrafter"/>
</dbReference>
<evidence type="ECO:0000259" key="5">
    <source>
        <dbReference type="PROSITE" id="PS50977"/>
    </source>
</evidence>
<dbReference type="SUPFAM" id="SSF48498">
    <property type="entry name" value="Tetracyclin repressor-like, C-terminal domain"/>
    <property type="match status" value="1"/>
</dbReference>
<evidence type="ECO:0000256" key="3">
    <source>
        <dbReference type="ARBA" id="ARBA00023163"/>
    </source>
</evidence>
<dbReference type="InterPro" id="IPR050109">
    <property type="entry name" value="HTH-type_TetR-like_transc_reg"/>
</dbReference>
<dbReference type="PANTHER" id="PTHR30055:SF240">
    <property type="entry name" value="HTH-TYPE TRANSCRIPTIONAL REGULATOR ACRR"/>
    <property type="match status" value="1"/>
</dbReference>
<organism evidence="6 7">
    <name type="scientific">Maritimibacter harenae</name>
    <dbReference type="NCBI Taxonomy" id="2606218"/>
    <lineage>
        <taxon>Bacteria</taxon>
        <taxon>Pseudomonadati</taxon>
        <taxon>Pseudomonadota</taxon>
        <taxon>Alphaproteobacteria</taxon>
        <taxon>Rhodobacterales</taxon>
        <taxon>Roseobacteraceae</taxon>
        <taxon>Maritimibacter</taxon>
    </lineage>
</organism>
<feature type="domain" description="HTH tetR-type" evidence="5">
    <location>
        <begin position="1"/>
        <end position="54"/>
    </location>
</feature>
<dbReference type="Gene3D" id="1.10.10.60">
    <property type="entry name" value="Homeodomain-like"/>
    <property type="match status" value="1"/>
</dbReference>
<feature type="DNA-binding region" description="H-T-H motif" evidence="4">
    <location>
        <begin position="17"/>
        <end position="36"/>
    </location>
</feature>
<dbReference type="Pfam" id="PF00440">
    <property type="entry name" value="TetR_N"/>
    <property type="match status" value="1"/>
</dbReference>
<dbReference type="PANTHER" id="PTHR30055">
    <property type="entry name" value="HTH-TYPE TRANSCRIPTIONAL REGULATOR RUTR"/>
    <property type="match status" value="1"/>
</dbReference>
<dbReference type="InterPro" id="IPR036271">
    <property type="entry name" value="Tet_transcr_reg_TetR-rel_C_sf"/>
</dbReference>
<keyword evidence="1" id="KW-0805">Transcription regulation</keyword>
<accession>A0A845M828</accession>
<dbReference type="InterPro" id="IPR001647">
    <property type="entry name" value="HTH_TetR"/>
</dbReference>
<evidence type="ECO:0000256" key="4">
    <source>
        <dbReference type="PROSITE-ProRule" id="PRU00335"/>
    </source>
</evidence>
<dbReference type="EMBL" id="WTUX01000019">
    <property type="protein sequence ID" value="MZR14868.1"/>
    <property type="molecule type" value="Genomic_DNA"/>
</dbReference>
<dbReference type="AlphaFoldDB" id="A0A845M828"/>
<dbReference type="InterPro" id="IPR013570">
    <property type="entry name" value="Tscrpt_reg_YsiA_C"/>
</dbReference>
<evidence type="ECO:0000256" key="2">
    <source>
        <dbReference type="ARBA" id="ARBA00023125"/>
    </source>
</evidence>
<dbReference type="InterPro" id="IPR023772">
    <property type="entry name" value="DNA-bd_HTH_TetR-type_CS"/>
</dbReference>
<dbReference type="PROSITE" id="PS01081">
    <property type="entry name" value="HTH_TETR_1"/>
    <property type="match status" value="1"/>
</dbReference>
<reference evidence="6 7" key="1">
    <citation type="submission" date="2019-12" db="EMBL/GenBank/DDBJ databases">
        <title>Maritimibacter sp. nov. sp. isolated from sea sand.</title>
        <authorList>
            <person name="Kim J."/>
            <person name="Jeong S.E."/>
            <person name="Jung H.S."/>
            <person name="Jeon C.O."/>
        </authorList>
    </citation>
    <scope>NUCLEOTIDE SEQUENCE [LARGE SCALE GENOMIC DNA]</scope>
    <source>
        <strain evidence="6 7">DP07</strain>
    </source>
</reference>
<proteinExistence type="predicted"/>
<dbReference type="Proteomes" id="UP000467322">
    <property type="component" value="Unassembled WGS sequence"/>
</dbReference>
<sequence>METVIDLSGRMGPDRVTTQHLADAVGVTQPAIFRHFSTKAEIWDAVSERIVSDIEDTMPKEAASQDAIAGSVRGYVSLVEVLPAVPSILHSLELQTEHESLRQRFRTLDRNRHDKVTKFIEAGQKDDTFHPELPARDVATIILGWLKSLTLDWVLADRRFDMADEAERFIANLDGLIGRS</sequence>
<keyword evidence="2 4" id="KW-0238">DNA-binding</keyword>